<keyword evidence="11" id="KW-1185">Reference proteome</keyword>
<proteinExistence type="inferred from homology"/>
<name>A0A9W6BFA5_9CHLO</name>
<keyword evidence="5 9" id="KW-1133">Transmembrane helix</keyword>
<evidence type="ECO:0000256" key="4">
    <source>
        <dbReference type="ARBA" id="ARBA00022729"/>
    </source>
</evidence>
<dbReference type="PANTHER" id="PTHR13598:SF1">
    <property type="entry name" value="AT07567P-RELATED"/>
    <property type="match status" value="1"/>
</dbReference>
<dbReference type="EMBL" id="BRXU01000004">
    <property type="protein sequence ID" value="GLC51107.1"/>
    <property type="molecule type" value="Genomic_DNA"/>
</dbReference>
<gene>
    <name evidence="10" type="primary">PLEST009903</name>
    <name evidence="10" type="ORF">PLESTB_000466600</name>
</gene>
<reference evidence="10 11" key="1">
    <citation type="journal article" date="2023" name="Commun. Biol.">
        <title>Reorganization of the ancestral sex-determining regions during the evolution of trioecy in Pleodorina starrii.</title>
        <authorList>
            <person name="Takahashi K."/>
            <person name="Suzuki S."/>
            <person name="Kawai-Toyooka H."/>
            <person name="Yamamoto K."/>
            <person name="Hamaji T."/>
            <person name="Ootsuki R."/>
            <person name="Yamaguchi H."/>
            <person name="Kawachi M."/>
            <person name="Higashiyama T."/>
            <person name="Nozaki H."/>
        </authorList>
    </citation>
    <scope>NUCLEOTIDE SEQUENCE [LARGE SCALE GENOMIC DNA]</scope>
    <source>
        <strain evidence="10 11">NIES-4479</strain>
    </source>
</reference>
<evidence type="ECO:0000313" key="11">
    <source>
        <dbReference type="Proteomes" id="UP001165080"/>
    </source>
</evidence>
<protein>
    <recommendedName>
        <fullName evidence="12">Nuclear envelope integral membrane protein 1</fullName>
    </recommendedName>
</protein>
<dbReference type="Pfam" id="PF10225">
    <property type="entry name" value="NEMP"/>
    <property type="match status" value="1"/>
</dbReference>
<keyword evidence="6 9" id="KW-0472">Membrane</keyword>
<feature type="compositionally biased region" description="Basic residues" evidence="8">
    <location>
        <begin position="429"/>
        <end position="438"/>
    </location>
</feature>
<dbReference type="GO" id="GO:0005637">
    <property type="term" value="C:nuclear inner membrane"/>
    <property type="evidence" value="ECO:0007669"/>
    <property type="project" value="UniProtKB-SubCell"/>
</dbReference>
<comment type="similarity">
    <text evidence="2">Belongs to the NEMP family.</text>
</comment>
<evidence type="ECO:0000256" key="8">
    <source>
        <dbReference type="SAM" id="MobiDB-lite"/>
    </source>
</evidence>
<evidence type="ECO:0008006" key="12">
    <source>
        <dbReference type="Google" id="ProtNLM"/>
    </source>
</evidence>
<dbReference type="PANTHER" id="PTHR13598">
    <property type="entry name" value="AT07567P-RELATED"/>
    <property type="match status" value="1"/>
</dbReference>
<feature type="region of interest" description="Disordered" evidence="8">
    <location>
        <begin position="398"/>
        <end position="438"/>
    </location>
</feature>
<dbReference type="AlphaFoldDB" id="A0A9W6BFA5"/>
<dbReference type="Proteomes" id="UP001165080">
    <property type="component" value="Unassembled WGS sequence"/>
</dbReference>
<evidence type="ECO:0000256" key="5">
    <source>
        <dbReference type="ARBA" id="ARBA00022989"/>
    </source>
</evidence>
<feature type="transmembrane region" description="Helical" evidence="9">
    <location>
        <begin position="128"/>
        <end position="152"/>
    </location>
</feature>
<comment type="caution">
    <text evidence="10">The sequence shown here is derived from an EMBL/GenBank/DDBJ whole genome shotgun (WGS) entry which is preliminary data.</text>
</comment>
<feature type="compositionally biased region" description="Polar residues" evidence="8">
    <location>
        <begin position="288"/>
        <end position="306"/>
    </location>
</feature>
<dbReference type="InterPro" id="IPR019358">
    <property type="entry name" value="NEMP_fam"/>
</dbReference>
<evidence type="ECO:0000256" key="1">
    <source>
        <dbReference type="ARBA" id="ARBA00004575"/>
    </source>
</evidence>
<organism evidence="10 11">
    <name type="scientific">Pleodorina starrii</name>
    <dbReference type="NCBI Taxonomy" id="330485"/>
    <lineage>
        <taxon>Eukaryota</taxon>
        <taxon>Viridiplantae</taxon>
        <taxon>Chlorophyta</taxon>
        <taxon>core chlorophytes</taxon>
        <taxon>Chlorophyceae</taxon>
        <taxon>CS clade</taxon>
        <taxon>Chlamydomonadales</taxon>
        <taxon>Volvocaceae</taxon>
        <taxon>Pleodorina</taxon>
    </lineage>
</organism>
<keyword evidence="3 9" id="KW-0812">Transmembrane</keyword>
<sequence>MGNFTQVLKCNSVSGLLLVPYLWSPISLDLDCGNSQTYSIFVASTPEALMKRYQDKERAWCSLSSLLGAKCQLQLSPFTTSYIGIRKYMSAGSRCRFSDDAEVSGWMLSSCLAGTLVFALAGPLSESMALRVTSGGLLFALGSVIILIYVMARQMPGRRSMATAAMMLGSSSWALLRWLTGYWLPSAYALLHNRWLLAYLVISGLFGAAITYLYGGVENTKLNTLIRVGLQLLGLLLLYSGTWTSPPFYGALVTVVVLHRSATAVTRALQRRVAAQASYTAARASSEAKAQTSEEQAPMTPTGQAFTPQSRLDLQYQQLPSGSHAANGGQLLPVSPLLQTPLPMQHGAGFGQAAPVPEGEQLSPLVLSGLIINPITGRSVPINGADYVGLVEQGYQPDLKAGRLRPPPVNPGEVGSPDRSEPGSGTGSVRRRHRSRIL</sequence>
<feature type="region of interest" description="Disordered" evidence="8">
    <location>
        <begin position="286"/>
        <end position="306"/>
    </location>
</feature>
<accession>A0A9W6BFA5</accession>
<dbReference type="OrthoDB" id="534937at2759"/>
<feature type="transmembrane region" description="Helical" evidence="9">
    <location>
        <begin position="164"/>
        <end position="184"/>
    </location>
</feature>
<feature type="transmembrane region" description="Helical" evidence="9">
    <location>
        <begin position="103"/>
        <end position="122"/>
    </location>
</feature>
<keyword evidence="7" id="KW-0539">Nucleus</keyword>
<keyword evidence="4" id="KW-0732">Signal</keyword>
<comment type="subcellular location">
    <subcellularLocation>
        <location evidence="1">Nucleus inner membrane</location>
        <topology evidence="1">Multi-pass membrane protein</topology>
        <orientation evidence="1">Nucleoplasmic side</orientation>
    </subcellularLocation>
</comment>
<evidence type="ECO:0000256" key="2">
    <source>
        <dbReference type="ARBA" id="ARBA00005748"/>
    </source>
</evidence>
<evidence type="ECO:0000256" key="7">
    <source>
        <dbReference type="ARBA" id="ARBA00023242"/>
    </source>
</evidence>
<evidence type="ECO:0000256" key="3">
    <source>
        <dbReference type="ARBA" id="ARBA00022692"/>
    </source>
</evidence>
<feature type="transmembrane region" description="Helical" evidence="9">
    <location>
        <begin position="224"/>
        <end position="242"/>
    </location>
</feature>
<evidence type="ECO:0000256" key="6">
    <source>
        <dbReference type="ARBA" id="ARBA00023136"/>
    </source>
</evidence>
<feature type="transmembrane region" description="Helical" evidence="9">
    <location>
        <begin position="196"/>
        <end position="217"/>
    </location>
</feature>
<evidence type="ECO:0000313" key="10">
    <source>
        <dbReference type="EMBL" id="GLC51107.1"/>
    </source>
</evidence>
<evidence type="ECO:0000256" key="9">
    <source>
        <dbReference type="SAM" id="Phobius"/>
    </source>
</evidence>